<evidence type="ECO:0000313" key="2">
    <source>
        <dbReference type="Proteomes" id="UP001066276"/>
    </source>
</evidence>
<gene>
    <name evidence="1" type="ORF">NDU88_005508</name>
</gene>
<accession>A0AAV7MWP6</accession>
<sequence>MQKAEHATLLEYVYPNYYALRCLASRNLADTVMLSPFWSLPDILSLLHPCAKPHVPQAQFLLIAYRCFRRSLYLSRAMIAYAAIDVLRTPSGPHTMLLLELTPWYAAGIHDLSDLHDNHTLLT</sequence>
<keyword evidence="2" id="KW-1185">Reference proteome</keyword>
<comment type="caution">
    <text evidence="1">The sequence shown here is derived from an EMBL/GenBank/DDBJ whole genome shotgun (WGS) entry which is preliminary data.</text>
</comment>
<reference evidence="1" key="1">
    <citation type="journal article" date="2022" name="bioRxiv">
        <title>Sequencing and chromosome-scale assembly of the giantPleurodeles waltlgenome.</title>
        <authorList>
            <person name="Brown T."/>
            <person name="Elewa A."/>
            <person name="Iarovenko S."/>
            <person name="Subramanian E."/>
            <person name="Araus A.J."/>
            <person name="Petzold A."/>
            <person name="Susuki M."/>
            <person name="Suzuki K.-i.T."/>
            <person name="Hayashi T."/>
            <person name="Toyoda A."/>
            <person name="Oliveira C."/>
            <person name="Osipova E."/>
            <person name="Leigh N.D."/>
            <person name="Simon A."/>
            <person name="Yun M.H."/>
        </authorList>
    </citation>
    <scope>NUCLEOTIDE SEQUENCE</scope>
    <source>
        <strain evidence="1">20211129_DDA</strain>
        <tissue evidence="1">Liver</tissue>
    </source>
</reference>
<dbReference type="Proteomes" id="UP001066276">
    <property type="component" value="Chromosome 9"/>
</dbReference>
<evidence type="ECO:0000313" key="1">
    <source>
        <dbReference type="EMBL" id="KAJ1108126.1"/>
    </source>
</evidence>
<name>A0AAV7MWP6_PLEWA</name>
<dbReference type="EMBL" id="JANPWB010000013">
    <property type="protein sequence ID" value="KAJ1108126.1"/>
    <property type="molecule type" value="Genomic_DNA"/>
</dbReference>
<protein>
    <submittedName>
        <fullName evidence="1">Uncharacterized protein</fullName>
    </submittedName>
</protein>
<dbReference type="AlphaFoldDB" id="A0AAV7MWP6"/>
<organism evidence="1 2">
    <name type="scientific">Pleurodeles waltl</name>
    <name type="common">Iberian ribbed newt</name>
    <dbReference type="NCBI Taxonomy" id="8319"/>
    <lineage>
        <taxon>Eukaryota</taxon>
        <taxon>Metazoa</taxon>
        <taxon>Chordata</taxon>
        <taxon>Craniata</taxon>
        <taxon>Vertebrata</taxon>
        <taxon>Euteleostomi</taxon>
        <taxon>Amphibia</taxon>
        <taxon>Batrachia</taxon>
        <taxon>Caudata</taxon>
        <taxon>Salamandroidea</taxon>
        <taxon>Salamandridae</taxon>
        <taxon>Pleurodelinae</taxon>
        <taxon>Pleurodeles</taxon>
    </lineage>
</organism>
<proteinExistence type="predicted"/>